<gene>
    <name evidence="1" type="ORF">ACI2L5_06850</name>
</gene>
<evidence type="ECO:0000313" key="1">
    <source>
        <dbReference type="EMBL" id="MFK4264645.1"/>
    </source>
</evidence>
<accession>A0ABW8LI10</accession>
<dbReference type="EMBL" id="JBJDQH010000002">
    <property type="protein sequence ID" value="MFK4264645.1"/>
    <property type="molecule type" value="Genomic_DNA"/>
</dbReference>
<organism evidence="1 2">
    <name type="scientific">Streptomyces milbemycinicus</name>
    <dbReference type="NCBI Taxonomy" id="476552"/>
    <lineage>
        <taxon>Bacteria</taxon>
        <taxon>Bacillati</taxon>
        <taxon>Actinomycetota</taxon>
        <taxon>Actinomycetes</taxon>
        <taxon>Kitasatosporales</taxon>
        <taxon>Streptomycetaceae</taxon>
        <taxon>Streptomyces</taxon>
    </lineage>
</organism>
<protein>
    <submittedName>
        <fullName evidence="1">Uncharacterized protein</fullName>
    </submittedName>
</protein>
<evidence type="ECO:0000313" key="2">
    <source>
        <dbReference type="Proteomes" id="UP001620295"/>
    </source>
</evidence>
<sequence>MAALQTLLVLMPKLTACGHIDTDVARRQSEEVLAALEALAAPQGMPDQADLERVVRRVTPEDRALLGEGLRVIEQWVRQPGEETGRQVDDVVARMRRELGPLIARDRAAEETADRERLRASVRESISRRLREARADNDAP</sequence>
<reference evidence="1 2" key="1">
    <citation type="submission" date="2024-11" db="EMBL/GenBank/DDBJ databases">
        <title>The Natural Products Discovery Center: Release of the First 8490 Sequenced Strains for Exploring Actinobacteria Biosynthetic Diversity.</title>
        <authorList>
            <person name="Kalkreuter E."/>
            <person name="Kautsar S.A."/>
            <person name="Yang D."/>
            <person name="Bader C.D."/>
            <person name="Teijaro C.N."/>
            <person name="Fluegel L."/>
            <person name="Davis C.M."/>
            <person name="Simpson J.R."/>
            <person name="Lauterbach L."/>
            <person name="Steele A.D."/>
            <person name="Gui C."/>
            <person name="Meng S."/>
            <person name="Li G."/>
            <person name="Viehrig K."/>
            <person name="Ye F."/>
            <person name="Su P."/>
            <person name="Kiefer A.F."/>
            <person name="Nichols A."/>
            <person name="Cepeda A.J."/>
            <person name="Yan W."/>
            <person name="Fan B."/>
            <person name="Jiang Y."/>
            <person name="Adhikari A."/>
            <person name="Zheng C.-J."/>
            <person name="Schuster L."/>
            <person name="Cowan T.M."/>
            <person name="Smanski M.J."/>
            <person name="Chevrette M.G."/>
            <person name="De Carvalho L.P.S."/>
            <person name="Shen B."/>
        </authorList>
    </citation>
    <scope>NUCLEOTIDE SEQUENCE [LARGE SCALE GENOMIC DNA]</scope>
    <source>
        <strain evidence="1 2">NPDC020863</strain>
    </source>
</reference>
<dbReference type="Proteomes" id="UP001620295">
    <property type="component" value="Unassembled WGS sequence"/>
</dbReference>
<comment type="caution">
    <text evidence="1">The sequence shown here is derived from an EMBL/GenBank/DDBJ whole genome shotgun (WGS) entry which is preliminary data.</text>
</comment>
<proteinExistence type="predicted"/>
<name>A0ABW8LI10_9ACTN</name>
<keyword evidence="2" id="KW-1185">Reference proteome</keyword>
<dbReference type="RefSeq" id="WP_404745834.1">
    <property type="nucleotide sequence ID" value="NZ_JBJDQH010000002.1"/>
</dbReference>